<evidence type="ECO:0000256" key="1">
    <source>
        <dbReference type="SAM" id="MobiDB-lite"/>
    </source>
</evidence>
<feature type="region of interest" description="Disordered" evidence="1">
    <location>
        <begin position="28"/>
        <end position="54"/>
    </location>
</feature>
<sequence>MFSLENMEVTAVMLISAFACRLASRPPAFGATVPAGNERRAGTRKEASPPAPSYFVCDTRRRLENVSTPPNRPSTLRATHVLGTDGACAPRSAAARRGGHRRGRRCMEPPQSPGKKMHVRSAPSGHTEGRNHSEESLIPAYAELSPRLSTMRKVNGPFVRGERKIKWCQMNMQRRSRNAMRAQGRCVTAGFVEAAIDAERSLYFYEMVFKLGIGPGFGIDFASSAGLLVVGLRERLM</sequence>
<reference evidence="2" key="1">
    <citation type="submission" date="2022-01" db="EMBL/GenBank/DDBJ databases">
        <title>Comparative genomics reveals a dynamic genome evolution in the ectomycorrhizal milk-cap (Lactarius) mushrooms.</title>
        <authorList>
            <consortium name="DOE Joint Genome Institute"/>
            <person name="Lebreton A."/>
            <person name="Tang N."/>
            <person name="Kuo A."/>
            <person name="LaButti K."/>
            <person name="Drula E."/>
            <person name="Barry K."/>
            <person name="Clum A."/>
            <person name="Lipzen A."/>
            <person name="Mousain D."/>
            <person name="Ng V."/>
            <person name="Wang R."/>
            <person name="Wang X."/>
            <person name="Dai Y."/>
            <person name="Henrissat B."/>
            <person name="Grigoriev I.V."/>
            <person name="Guerin-Laguette A."/>
            <person name="Yu F."/>
            <person name="Martin F.M."/>
        </authorList>
    </citation>
    <scope>NUCLEOTIDE SEQUENCE</scope>
    <source>
        <strain evidence="2">QP</strain>
    </source>
</reference>
<evidence type="ECO:0000313" key="2">
    <source>
        <dbReference type="EMBL" id="KAH8986705.1"/>
    </source>
</evidence>
<feature type="compositionally biased region" description="Basic and acidic residues" evidence="1">
    <location>
        <begin position="37"/>
        <end position="47"/>
    </location>
</feature>
<dbReference type="AlphaFoldDB" id="A0AAD4QB24"/>
<comment type="caution">
    <text evidence="2">The sequence shown here is derived from an EMBL/GenBank/DDBJ whole genome shotgun (WGS) entry which is preliminary data.</text>
</comment>
<keyword evidence="3" id="KW-1185">Reference proteome</keyword>
<gene>
    <name evidence="2" type="ORF">EDB92DRAFT_1818189</name>
</gene>
<name>A0AAD4QB24_9AGAM</name>
<organism evidence="2 3">
    <name type="scientific">Lactarius akahatsu</name>
    <dbReference type="NCBI Taxonomy" id="416441"/>
    <lineage>
        <taxon>Eukaryota</taxon>
        <taxon>Fungi</taxon>
        <taxon>Dikarya</taxon>
        <taxon>Basidiomycota</taxon>
        <taxon>Agaricomycotina</taxon>
        <taxon>Agaricomycetes</taxon>
        <taxon>Russulales</taxon>
        <taxon>Russulaceae</taxon>
        <taxon>Lactarius</taxon>
    </lineage>
</organism>
<protein>
    <submittedName>
        <fullName evidence="2">Uncharacterized protein</fullName>
    </submittedName>
</protein>
<accession>A0AAD4QB24</accession>
<dbReference type="EMBL" id="JAKELL010000052">
    <property type="protein sequence ID" value="KAH8986705.1"/>
    <property type="molecule type" value="Genomic_DNA"/>
</dbReference>
<feature type="region of interest" description="Disordered" evidence="1">
    <location>
        <begin position="90"/>
        <end position="136"/>
    </location>
</feature>
<proteinExistence type="predicted"/>
<dbReference type="Proteomes" id="UP001201163">
    <property type="component" value="Unassembled WGS sequence"/>
</dbReference>
<evidence type="ECO:0000313" key="3">
    <source>
        <dbReference type="Proteomes" id="UP001201163"/>
    </source>
</evidence>